<evidence type="ECO:0000256" key="1">
    <source>
        <dbReference type="SAM" id="MobiDB-lite"/>
    </source>
</evidence>
<dbReference type="OrthoDB" id="5143202at2"/>
<gene>
    <name evidence="2" type="ORF">E0H75_16590</name>
</gene>
<proteinExistence type="predicted"/>
<sequence>MDRLGDGVRGRLLATRLTAQRRAMLLGLGLSDADLRRLLRNRQLQRRHGHYLDGAVDEETARIVCAQAAYPGSVVSHFSAARLAGVRTWIDAARRSSPPEQAVWLTRPPAAKRNQRRRDIVVRRAGLTTADLSRNQRLPVTSVARTVVDLARELPLREAIVSVDHALAIGTTRAELEAVVGRQHRWPGIGRARASIGFGDPRSESALESIVRVAFAAAGLPAPVLQAQFFDGVVWMPERVDFWWPTYRTVAEADGLAKYEAGSATERRRLLRRSHRRDQRLSDRGIELVHFGWEDAVDPRSDLFARLRAAFHRGQNRPGEPPTWRAPQPSPPPSSHAA</sequence>
<name>A0A4R0JSL2_9ACTN</name>
<dbReference type="RefSeq" id="WP_131514436.1">
    <property type="nucleotide sequence ID" value="NZ_SJKD01000003.1"/>
</dbReference>
<accession>A0A4R0JSL2</accession>
<organism evidence="2 3">
    <name type="scientific">Kribbella capetownensis</name>
    <dbReference type="NCBI Taxonomy" id="1572659"/>
    <lineage>
        <taxon>Bacteria</taxon>
        <taxon>Bacillati</taxon>
        <taxon>Actinomycetota</taxon>
        <taxon>Actinomycetes</taxon>
        <taxon>Propionibacteriales</taxon>
        <taxon>Kribbellaceae</taxon>
        <taxon>Kribbella</taxon>
    </lineage>
</organism>
<dbReference type="Proteomes" id="UP000293342">
    <property type="component" value="Unassembled WGS sequence"/>
</dbReference>
<feature type="region of interest" description="Disordered" evidence="1">
    <location>
        <begin position="312"/>
        <end position="338"/>
    </location>
</feature>
<protein>
    <recommendedName>
        <fullName evidence="4">Transcriptional regulator, AbiEi antitoxin, Type IV TA system</fullName>
    </recommendedName>
</protein>
<comment type="caution">
    <text evidence="2">The sequence shown here is derived from an EMBL/GenBank/DDBJ whole genome shotgun (WGS) entry which is preliminary data.</text>
</comment>
<dbReference type="AlphaFoldDB" id="A0A4R0JSL2"/>
<keyword evidence="3" id="KW-1185">Reference proteome</keyword>
<reference evidence="2 3" key="1">
    <citation type="submission" date="2019-02" db="EMBL/GenBank/DDBJ databases">
        <title>Kribbella capetownensis sp. nov. and Kribbella speibonae sp. nov., isolated from soil.</title>
        <authorList>
            <person name="Curtis S.M."/>
            <person name="Norton I."/>
            <person name="Everest G.J."/>
            <person name="Meyers P.R."/>
        </authorList>
    </citation>
    <scope>NUCLEOTIDE SEQUENCE [LARGE SCALE GENOMIC DNA]</scope>
    <source>
        <strain evidence="2 3">YM53</strain>
    </source>
</reference>
<dbReference type="EMBL" id="SJKD01000003">
    <property type="protein sequence ID" value="TCC49919.1"/>
    <property type="molecule type" value="Genomic_DNA"/>
</dbReference>
<feature type="compositionally biased region" description="Pro residues" evidence="1">
    <location>
        <begin position="328"/>
        <end position="338"/>
    </location>
</feature>
<evidence type="ECO:0000313" key="3">
    <source>
        <dbReference type="Proteomes" id="UP000293342"/>
    </source>
</evidence>
<evidence type="ECO:0008006" key="4">
    <source>
        <dbReference type="Google" id="ProtNLM"/>
    </source>
</evidence>
<evidence type="ECO:0000313" key="2">
    <source>
        <dbReference type="EMBL" id="TCC49919.1"/>
    </source>
</evidence>